<dbReference type="PANTHER" id="PTHR46564">
    <property type="entry name" value="TRANSPOSASE"/>
    <property type="match status" value="1"/>
</dbReference>
<organism evidence="2 3">
    <name type="scientific">Rhizophagus clarus</name>
    <dbReference type="NCBI Taxonomy" id="94130"/>
    <lineage>
        <taxon>Eukaryota</taxon>
        <taxon>Fungi</taxon>
        <taxon>Fungi incertae sedis</taxon>
        <taxon>Mucoromycota</taxon>
        <taxon>Glomeromycotina</taxon>
        <taxon>Glomeromycetes</taxon>
        <taxon>Glomerales</taxon>
        <taxon>Glomeraceae</taxon>
        <taxon>Rhizophagus</taxon>
    </lineage>
</organism>
<dbReference type="PANTHER" id="PTHR46564:SF1">
    <property type="entry name" value="TRANSPOSASE"/>
    <property type="match status" value="1"/>
</dbReference>
<dbReference type="InterPro" id="IPR038717">
    <property type="entry name" value="Tc1-like_DDE_dom"/>
</dbReference>
<name>A0A8H3R1X0_9GLOM</name>
<accession>A0A8H3R1X0</accession>
<dbReference type="Pfam" id="PF13358">
    <property type="entry name" value="DDE_3"/>
    <property type="match status" value="1"/>
</dbReference>
<dbReference type="Gene3D" id="3.30.420.10">
    <property type="entry name" value="Ribonuclease H-like superfamily/Ribonuclease H"/>
    <property type="match status" value="1"/>
</dbReference>
<gene>
    <name evidence="2" type="ORF">RCL2_002678800</name>
</gene>
<dbReference type="InterPro" id="IPR036397">
    <property type="entry name" value="RNaseH_sf"/>
</dbReference>
<protein>
    <recommendedName>
        <fullName evidence="1">Tc1-like transposase DDE domain-containing protein</fullName>
    </recommendedName>
</protein>
<evidence type="ECO:0000313" key="2">
    <source>
        <dbReference type="EMBL" id="GET00327.1"/>
    </source>
</evidence>
<dbReference type="NCBIfam" id="NF033545">
    <property type="entry name" value="transpos_IS630"/>
    <property type="match status" value="1"/>
</dbReference>
<dbReference type="GO" id="GO:0003676">
    <property type="term" value="F:nucleic acid binding"/>
    <property type="evidence" value="ECO:0007669"/>
    <property type="project" value="InterPro"/>
</dbReference>
<comment type="caution">
    <text evidence="2">The sequence shown here is derived from an EMBL/GenBank/DDBJ whole genome shotgun (WGS) entry which is preliminary data.</text>
</comment>
<dbReference type="OrthoDB" id="2266637at2759"/>
<dbReference type="EMBL" id="BLAL01000285">
    <property type="protein sequence ID" value="GET00327.1"/>
    <property type="molecule type" value="Genomic_DNA"/>
</dbReference>
<reference evidence="2" key="1">
    <citation type="submission" date="2019-10" db="EMBL/GenBank/DDBJ databases">
        <title>Conservation and host-specific expression of non-tandemly repeated heterogenous ribosome RNA gene in arbuscular mycorrhizal fungi.</title>
        <authorList>
            <person name="Maeda T."/>
            <person name="Kobayashi Y."/>
            <person name="Nakagawa T."/>
            <person name="Ezawa T."/>
            <person name="Yamaguchi K."/>
            <person name="Bino T."/>
            <person name="Nishimoto Y."/>
            <person name="Shigenobu S."/>
            <person name="Kawaguchi M."/>
        </authorList>
    </citation>
    <scope>NUCLEOTIDE SEQUENCE</scope>
    <source>
        <strain evidence="2">HR1</strain>
    </source>
</reference>
<evidence type="ECO:0000259" key="1">
    <source>
        <dbReference type="Pfam" id="PF13358"/>
    </source>
</evidence>
<proteinExistence type="predicted"/>
<dbReference type="Proteomes" id="UP000615446">
    <property type="component" value="Unassembled WGS sequence"/>
</dbReference>
<evidence type="ECO:0000313" key="3">
    <source>
        <dbReference type="Proteomes" id="UP000615446"/>
    </source>
</evidence>
<dbReference type="InterPro" id="IPR047655">
    <property type="entry name" value="Transpos_IS630-like"/>
</dbReference>
<feature type="domain" description="Tc1-like transposase DDE" evidence="1">
    <location>
        <begin position="89"/>
        <end position="228"/>
    </location>
</feature>
<sequence>MPKVLSEDLRNDMYILRSLIKDKVNWYLDELTHEMENLTGKRASISILWRSLRYLGITRKKLQKEAYEKSEIIRAHYLGIIGESYISNQLIFIDESAKDERSLSRFYRYSSQNIRACKKVVFVRGKRYTILPALTLDGFVAIDIFEGAYDKKRFIDFILDQVVPIMNPYPGSNSVIMMDNARIHHDANLISILEGLGCRVIFLPPYSPDYNPIETAFSVIKSWIKRNYDFMEACNDPIYSLLVACGQITLQMAQSFFKSSIYILVAVGSRFIESQVKEKFQGIIRDCRLMKMYIDGDSKGKKTRNRELYYEQFEDFFWKKKESKYDIKHHENVKRRRKL</sequence>
<dbReference type="AlphaFoldDB" id="A0A8H3R1X0"/>